<protein>
    <submittedName>
        <fullName evidence="1">Uncharacterized protein</fullName>
    </submittedName>
</protein>
<keyword evidence="2" id="KW-1185">Reference proteome</keyword>
<dbReference type="AlphaFoldDB" id="A0A2W1JIW0"/>
<name>A0A2W1JIW0_9CYAN</name>
<dbReference type="Proteomes" id="UP000248857">
    <property type="component" value="Unassembled WGS sequence"/>
</dbReference>
<accession>A0A2W1JIW0</accession>
<comment type="caution">
    <text evidence="1">The sequence shown here is derived from an EMBL/GenBank/DDBJ whole genome shotgun (WGS) entry which is preliminary data.</text>
</comment>
<organism evidence="1 2">
    <name type="scientific">Acaryochloris thomasi RCC1774</name>
    <dbReference type="NCBI Taxonomy" id="1764569"/>
    <lineage>
        <taxon>Bacteria</taxon>
        <taxon>Bacillati</taxon>
        <taxon>Cyanobacteriota</taxon>
        <taxon>Cyanophyceae</taxon>
        <taxon>Acaryochloridales</taxon>
        <taxon>Acaryochloridaceae</taxon>
        <taxon>Acaryochloris</taxon>
        <taxon>Acaryochloris thomasi</taxon>
    </lineage>
</organism>
<evidence type="ECO:0000313" key="1">
    <source>
        <dbReference type="EMBL" id="PZD71455.1"/>
    </source>
</evidence>
<evidence type="ECO:0000313" key="2">
    <source>
        <dbReference type="Proteomes" id="UP000248857"/>
    </source>
</evidence>
<proteinExistence type="predicted"/>
<gene>
    <name evidence="1" type="ORF">C1752_06366</name>
</gene>
<sequence length="230" mass="26599">MPQPSLETDQMPVPLRIFATQQLLGAEQLSVLCQLETFFPEGLQDRHWSYDEPDTDVLNLRIDALMKTWRDKRPEQEPPAPVWKCDRNSITTHPQLLHLLTCHDQLWEEAIAHDLSLPQWVVAAWWWGCAAVVCNTSAEKLEFAIAGWQQRYRCAVLYLQSPEMKQDPKLVAEYQADLKYSSSAHIPQTVDLAWAAKDDFNWKHWQLPSALQPWGSRAQWGKEVMARPQA</sequence>
<reference evidence="1 2" key="1">
    <citation type="journal article" date="2018" name="Sci. Rep.">
        <title>A novel species of the marine cyanobacterium Acaryochloris with a unique pigment content and lifestyle.</title>
        <authorList>
            <person name="Partensky F."/>
            <person name="Six C."/>
            <person name="Ratin M."/>
            <person name="Garczarek L."/>
            <person name="Vaulot D."/>
            <person name="Probert I."/>
            <person name="Calteau A."/>
            <person name="Gourvil P."/>
            <person name="Marie D."/>
            <person name="Grebert T."/>
            <person name="Bouchier C."/>
            <person name="Le Panse S."/>
            <person name="Gachenot M."/>
            <person name="Rodriguez F."/>
            <person name="Garrido J.L."/>
        </authorList>
    </citation>
    <scope>NUCLEOTIDE SEQUENCE [LARGE SCALE GENOMIC DNA]</scope>
    <source>
        <strain evidence="1 2">RCC1774</strain>
    </source>
</reference>
<dbReference type="RefSeq" id="WP_233501795.1">
    <property type="nucleotide sequence ID" value="NZ_CAWNWM010000017.1"/>
</dbReference>
<dbReference type="EMBL" id="PQWO01000017">
    <property type="protein sequence ID" value="PZD71455.1"/>
    <property type="molecule type" value="Genomic_DNA"/>
</dbReference>